<keyword evidence="1 4" id="KW-0862">Zinc</keyword>
<evidence type="ECO:0000256" key="1">
    <source>
        <dbReference type="PIRNR" id="PIRNR001238"/>
    </source>
</evidence>
<dbReference type="GO" id="GO:0008237">
    <property type="term" value="F:metallopeptidase activity"/>
    <property type="evidence" value="ECO:0007669"/>
    <property type="project" value="UniProtKB-KW"/>
</dbReference>
<feature type="binding site" evidence="4">
    <location>
        <position position="196"/>
    </location>
    <ligand>
        <name>Zn(2+)</name>
        <dbReference type="ChEBI" id="CHEBI:29105"/>
        <label>2</label>
        <note>catalytic</note>
    </ligand>
</feature>
<dbReference type="Proteomes" id="UP000422764">
    <property type="component" value="Chromosome"/>
</dbReference>
<dbReference type="SUPFAM" id="SSF51338">
    <property type="entry name" value="Composite domain of metallo-dependent hydrolases"/>
    <property type="match status" value="1"/>
</dbReference>
<name>A0A6I6F5E5_9CLOT</name>
<dbReference type="PIRSF" id="PIRSF001238">
    <property type="entry name" value="IadA"/>
    <property type="match status" value="1"/>
</dbReference>
<dbReference type="EC" id="3.4.19.-" evidence="1"/>
<keyword evidence="7" id="KW-1185">Reference proteome</keyword>
<dbReference type="InterPro" id="IPR010229">
    <property type="entry name" value="Pept_M38_dipep"/>
</dbReference>
<dbReference type="PANTHER" id="PTHR11647:SF1">
    <property type="entry name" value="COLLAPSIN RESPONSE MEDIATOR PROTEIN"/>
    <property type="match status" value="1"/>
</dbReference>
<dbReference type="GO" id="GO:0016810">
    <property type="term" value="F:hydrolase activity, acting on carbon-nitrogen (but not peptide) bonds"/>
    <property type="evidence" value="ECO:0007669"/>
    <property type="project" value="InterPro"/>
</dbReference>
<gene>
    <name evidence="6" type="ORF">GOM49_16205</name>
</gene>
<dbReference type="GO" id="GO:0008798">
    <property type="term" value="F:beta-aspartyl-peptidase activity"/>
    <property type="evidence" value="ECO:0007669"/>
    <property type="project" value="InterPro"/>
</dbReference>
<keyword evidence="1 4" id="KW-0479">Metal-binding</keyword>
<feature type="binding site" evidence="4">
    <location>
        <position position="286"/>
    </location>
    <ligand>
        <name>Zn(2+)</name>
        <dbReference type="ChEBI" id="CHEBI:29105"/>
        <label>1</label>
        <note>catalytic</note>
    </ligand>
</feature>
<comment type="subcellular location">
    <subcellularLocation>
        <location evidence="1">Cytoplasm</location>
    </subcellularLocation>
</comment>
<keyword evidence="1" id="KW-0482">Metalloprotease</keyword>
<feature type="binding site" evidence="3">
    <location>
        <begin position="69"/>
        <end position="71"/>
    </location>
    <ligand>
        <name>substrate</name>
    </ligand>
</feature>
<feature type="binding site" evidence="3">
    <location>
        <position position="164"/>
    </location>
    <ligand>
        <name>substrate</name>
    </ligand>
</feature>
<dbReference type="AlphaFoldDB" id="A0A6I6F5E5"/>
<evidence type="ECO:0000313" key="7">
    <source>
        <dbReference type="Proteomes" id="UP000422764"/>
    </source>
</evidence>
<keyword evidence="1" id="KW-0645">Protease</keyword>
<feature type="binding site" evidence="4">
    <location>
        <position position="225"/>
    </location>
    <ligand>
        <name>Zn(2+)</name>
        <dbReference type="ChEBI" id="CHEBI:29105"/>
        <label>2</label>
        <note>catalytic</note>
    </ligand>
</feature>
<feature type="binding site" evidence="4">
    <location>
        <position position="64"/>
    </location>
    <ligand>
        <name>Zn(2+)</name>
        <dbReference type="ChEBI" id="CHEBI:29105"/>
        <label>1</label>
        <note>catalytic</note>
    </ligand>
</feature>
<feature type="active site" description="Proton acceptor" evidence="2">
    <location>
        <position position="286"/>
    </location>
</feature>
<comment type="similarity">
    <text evidence="1">Belongs to the peptidase M38 family.</text>
</comment>
<dbReference type="InterPro" id="IPR050378">
    <property type="entry name" value="Metallo-dep_Hydrolases_sf"/>
</dbReference>
<dbReference type="Gene3D" id="2.30.40.10">
    <property type="entry name" value="Urease, subunit C, domain 1"/>
    <property type="match status" value="1"/>
</dbReference>
<dbReference type="GO" id="GO:0006508">
    <property type="term" value="P:proteolysis"/>
    <property type="evidence" value="ECO:0007669"/>
    <property type="project" value="UniProtKB-KW"/>
</dbReference>
<protein>
    <recommendedName>
        <fullName evidence="1">Isoaspartyl dipeptidase</fullName>
        <ecNumber evidence="1">3.4.19.-</ecNumber>
    </recommendedName>
</protein>
<feature type="binding site" evidence="3">
    <location>
        <position position="131"/>
    </location>
    <ligand>
        <name>substrate</name>
    </ligand>
</feature>
<dbReference type="Pfam" id="PF01979">
    <property type="entry name" value="Amidohydro_1"/>
    <property type="match status" value="1"/>
</dbReference>
<feature type="domain" description="Amidohydrolase-related" evidence="5">
    <location>
        <begin position="53"/>
        <end position="376"/>
    </location>
</feature>
<dbReference type="InterPro" id="IPR032466">
    <property type="entry name" value="Metal_Hydrolase"/>
</dbReference>
<evidence type="ECO:0000256" key="4">
    <source>
        <dbReference type="PIRSR" id="PIRSR001238-3"/>
    </source>
</evidence>
<accession>A0A6I6F5E5</accession>
<comment type="PTM">
    <text evidence="1">Carboxylation allows a single lysine to coordinate two zinc ions.</text>
</comment>
<feature type="binding site" evidence="3">
    <location>
        <position position="228"/>
    </location>
    <ligand>
        <name>substrate</name>
    </ligand>
</feature>
<feature type="binding site" evidence="3">
    <location>
        <position position="100"/>
    </location>
    <ligand>
        <name>substrate</name>
    </ligand>
</feature>
<feature type="binding site" evidence="4">
    <location>
        <position position="62"/>
    </location>
    <ligand>
        <name>Zn(2+)</name>
        <dbReference type="ChEBI" id="CHEBI:29105"/>
        <label>1</label>
        <note>catalytic</note>
    </ligand>
</feature>
<dbReference type="GO" id="GO:0046872">
    <property type="term" value="F:metal ion binding"/>
    <property type="evidence" value="ECO:0007669"/>
    <property type="project" value="UniProtKB-KW"/>
</dbReference>
<dbReference type="InterPro" id="IPR006680">
    <property type="entry name" value="Amidohydro-rel"/>
</dbReference>
<dbReference type="InterPro" id="IPR011059">
    <property type="entry name" value="Metal-dep_hydrolase_composite"/>
</dbReference>
<dbReference type="SUPFAM" id="SSF51556">
    <property type="entry name" value="Metallo-dependent hydrolases"/>
    <property type="match status" value="1"/>
</dbReference>
<dbReference type="PANTHER" id="PTHR11647">
    <property type="entry name" value="HYDRANTOINASE/DIHYDROPYRIMIDINASE FAMILY MEMBER"/>
    <property type="match status" value="1"/>
</dbReference>
<evidence type="ECO:0000256" key="3">
    <source>
        <dbReference type="PIRSR" id="PIRSR001238-2"/>
    </source>
</evidence>
<evidence type="ECO:0000259" key="5">
    <source>
        <dbReference type="Pfam" id="PF01979"/>
    </source>
</evidence>
<proteinExistence type="inferred from homology"/>
<reference evidence="6 7" key="1">
    <citation type="submission" date="2019-12" db="EMBL/GenBank/DDBJ databases">
        <title>Genome sequenceing of Clostridium bovifaecis.</title>
        <authorList>
            <person name="Yao Y."/>
        </authorList>
    </citation>
    <scope>NUCLEOTIDE SEQUENCE [LARGE SCALE GENOMIC DNA]</scope>
    <source>
        <strain evidence="6 7">BXX</strain>
    </source>
</reference>
<dbReference type="NCBIfam" id="TIGR01975">
    <property type="entry name" value="isoAsp_dipep"/>
    <property type="match status" value="1"/>
</dbReference>
<keyword evidence="1 6" id="KW-0378">Hydrolase</keyword>
<evidence type="ECO:0000313" key="6">
    <source>
        <dbReference type="EMBL" id="QGU96434.1"/>
    </source>
</evidence>
<dbReference type="Gene3D" id="3.20.20.140">
    <property type="entry name" value="Metal-dependent hydrolases"/>
    <property type="match status" value="1"/>
</dbReference>
<feature type="binding site" evidence="3">
    <location>
        <position position="290"/>
    </location>
    <ligand>
        <name>substrate</name>
    </ligand>
</feature>
<sequence>MMILIKNGEIYSPEYIGKKDLLICGNKIEYIGDKIQLSEKNLPIEFIDASDKLVFPGFIDSHVHILGGGGEGGFKTRTSEIKIEDIIEGGVTTVVGCIGTDGITRDMKGLLAKAKSLEEEGISTYIYTGSYKIPPKALMNTIEEDIMLIDKIIGLGEVALSDHRGSQPSVEKFIEVVSEARRGGILAGKAGIVNIHLGDGKNKLKYLRTVVEKTEIPITQFLPTHINRNEELFKEGIEFAKLGGRIDLTTSTTSKFLEEGEVKCSKGLKRLLYNGINIENITFSSDAQGSLPIFNEKGECIGSGVGKVSSLYSEVREAIFEEGIEIETAIKVITSNTADALKLSHKGRVKVGNDGDIIIVRKEDLSIDKVIANGQILYVRI</sequence>
<dbReference type="GO" id="GO:0005737">
    <property type="term" value="C:cytoplasm"/>
    <property type="evidence" value="ECO:0007669"/>
    <property type="project" value="UniProtKB-SubCell"/>
</dbReference>
<evidence type="ECO:0000256" key="2">
    <source>
        <dbReference type="PIRSR" id="PIRSR001238-1"/>
    </source>
</evidence>
<dbReference type="EMBL" id="CP046522">
    <property type="protein sequence ID" value="QGU96434.1"/>
    <property type="molecule type" value="Genomic_DNA"/>
</dbReference>
<comment type="function">
    <text evidence="1">Catalyzes the hydrolytic cleavage of a subset of L-isoaspartyl (L-beta-aspartyl) dipeptides. Used to degrade proteins damaged by L-isoaspartyl residues formation.</text>
</comment>
<organism evidence="6 7">
    <name type="scientific">Clostridium bovifaecis</name>
    <dbReference type="NCBI Taxonomy" id="2184719"/>
    <lineage>
        <taxon>Bacteria</taxon>
        <taxon>Bacillati</taxon>
        <taxon>Bacillota</taxon>
        <taxon>Clostridia</taxon>
        <taxon>Eubacteriales</taxon>
        <taxon>Clostridiaceae</taxon>
        <taxon>Clostridium</taxon>
    </lineage>
</organism>
<comment type="cofactor">
    <cofactor evidence="1 4">
        <name>Zn(2+)</name>
        <dbReference type="ChEBI" id="CHEBI:29105"/>
    </cofactor>
    <text evidence="1 4">Binds 2 Zn(2+) ions per subunit.</text>
</comment>